<comment type="caution">
    <text evidence="2">The sequence shown here is derived from an EMBL/GenBank/DDBJ whole genome shotgun (WGS) entry which is preliminary data.</text>
</comment>
<sequence length="80" mass="8442">MEVSFADGTSGAADLAPRLSQGPLGDGFDALYDQTVFAKVYLEHGALTWPGGIDLAPDAMYQRIRESGTSALAAKTRKVP</sequence>
<dbReference type="InterPro" id="IPR018841">
    <property type="entry name" value="DUF2442"/>
</dbReference>
<dbReference type="Gene3D" id="3.30.2020.10">
    <property type="entry name" value="NE0471-like N-terminal domain"/>
    <property type="match status" value="1"/>
</dbReference>
<dbReference type="AlphaFoldDB" id="T1BG94"/>
<dbReference type="EMBL" id="AUZZ01004452">
    <property type="protein sequence ID" value="EQD53160.1"/>
    <property type="molecule type" value="Genomic_DNA"/>
</dbReference>
<evidence type="ECO:0000256" key="1">
    <source>
        <dbReference type="SAM" id="MobiDB-lite"/>
    </source>
</evidence>
<gene>
    <name evidence="2" type="ORF">B2A_06312</name>
</gene>
<dbReference type="SUPFAM" id="SSF143880">
    <property type="entry name" value="NE0471 N-terminal domain-like"/>
    <property type="match status" value="1"/>
</dbReference>
<dbReference type="InterPro" id="IPR036782">
    <property type="entry name" value="NE0471-like_N"/>
</dbReference>
<evidence type="ECO:0008006" key="3">
    <source>
        <dbReference type="Google" id="ProtNLM"/>
    </source>
</evidence>
<feature type="region of interest" description="Disordered" evidence="1">
    <location>
        <begin position="1"/>
        <end position="21"/>
    </location>
</feature>
<organism evidence="2">
    <name type="scientific">mine drainage metagenome</name>
    <dbReference type="NCBI Taxonomy" id="410659"/>
    <lineage>
        <taxon>unclassified sequences</taxon>
        <taxon>metagenomes</taxon>
        <taxon>ecological metagenomes</taxon>
    </lineage>
</organism>
<reference evidence="2" key="2">
    <citation type="journal article" date="2014" name="ISME J.">
        <title>Microbial stratification in low pH oxic and suboxic macroscopic growths along an acid mine drainage.</title>
        <authorList>
            <person name="Mendez-Garcia C."/>
            <person name="Mesa V."/>
            <person name="Sprenger R.R."/>
            <person name="Richter M."/>
            <person name="Diez M.S."/>
            <person name="Solano J."/>
            <person name="Bargiela R."/>
            <person name="Golyshina O.V."/>
            <person name="Manteca A."/>
            <person name="Ramos J.L."/>
            <person name="Gallego J.R."/>
            <person name="Llorente I."/>
            <person name="Martins Dos Santos V.A."/>
            <person name="Jensen O.N."/>
            <person name="Pelaez A.I."/>
            <person name="Sanchez J."/>
            <person name="Ferrer M."/>
        </authorList>
    </citation>
    <scope>NUCLEOTIDE SEQUENCE</scope>
</reference>
<name>T1BG94_9ZZZZ</name>
<accession>T1BG94</accession>
<evidence type="ECO:0000313" key="2">
    <source>
        <dbReference type="EMBL" id="EQD53160.1"/>
    </source>
</evidence>
<dbReference type="Pfam" id="PF10387">
    <property type="entry name" value="DUF2442"/>
    <property type="match status" value="1"/>
</dbReference>
<protein>
    <recommendedName>
        <fullName evidence="3">DUF2442 domain-containing protein</fullName>
    </recommendedName>
</protein>
<reference evidence="2" key="1">
    <citation type="submission" date="2013-08" db="EMBL/GenBank/DDBJ databases">
        <authorList>
            <person name="Mendez C."/>
            <person name="Richter M."/>
            <person name="Ferrer M."/>
            <person name="Sanchez J."/>
        </authorList>
    </citation>
    <scope>NUCLEOTIDE SEQUENCE</scope>
</reference>
<proteinExistence type="predicted"/>